<dbReference type="InterPro" id="IPR015946">
    <property type="entry name" value="KH_dom-like_a/b"/>
</dbReference>
<dbReference type="Gene3D" id="3.30.300.20">
    <property type="match status" value="1"/>
</dbReference>
<dbReference type="InterPro" id="IPR019953">
    <property type="entry name" value="OHR"/>
</dbReference>
<dbReference type="PANTHER" id="PTHR33797:SF2">
    <property type="entry name" value="ORGANIC HYDROPEROXIDE RESISTANCE PROTEIN-LIKE"/>
    <property type="match status" value="1"/>
</dbReference>
<accession>C8X9H9</accession>
<dbReference type="Gene3D" id="2.20.25.10">
    <property type="match status" value="1"/>
</dbReference>
<dbReference type="InParanoid" id="C8X9H9"/>
<dbReference type="SUPFAM" id="SSF82784">
    <property type="entry name" value="OsmC-like"/>
    <property type="match status" value="1"/>
</dbReference>
<protein>
    <submittedName>
        <fullName evidence="2">OsmC family protein</fullName>
    </submittedName>
</protein>
<dbReference type="InterPro" id="IPR036102">
    <property type="entry name" value="OsmC/Ohrsf"/>
</dbReference>
<sequence>MAALSYTTTATAWGGRMGRVATSDGTLDYQLSMPESMGGEGGEGTNPEQLFAAGYAACFHNALRSVARKEKVDVTDSAVSVTVQIGGTATDGFRLAITIEAEMPGVDRETGQRVLDGAHGRCPYSRALAGNHDLTLVLVDPS</sequence>
<dbReference type="HOGENOM" id="CLU_106355_2_1_11"/>
<keyword evidence="3" id="KW-1185">Reference proteome</keyword>
<proteinExistence type="inferred from homology"/>
<dbReference type="OrthoDB" id="9797508at2"/>
<gene>
    <name evidence="2" type="ordered locus">Namu_2792</name>
</gene>
<dbReference type="eggNOG" id="COG1764">
    <property type="taxonomic scope" value="Bacteria"/>
</dbReference>
<dbReference type="EMBL" id="CP001737">
    <property type="protein sequence ID" value="ACV79137.1"/>
    <property type="molecule type" value="Genomic_DNA"/>
</dbReference>
<reference evidence="2 3" key="2">
    <citation type="journal article" date="2010" name="Stand. Genomic Sci.">
        <title>Complete genome sequence of Nakamurella multipartita type strain (Y-104).</title>
        <authorList>
            <person name="Tice H."/>
            <person name="Mayilraj S."/>
            <person name="Sims D."/>
            <person name="Lapidus A."/>
            <person name="Nolan M."/>
            <person name="Lucas S."/>
            <person name="Glavina Del Rio T."/>
            <person name="Copeland A."/>
            <person name="Cheng J.F."/>
            <person name="Meincke L."/>
            <person name="Bruce D."/>
            <person name="Goodwin L."/>
            <person name="Pitluck S."/>
            <person name="Ivanova N."/>
            <person name="Mavromatis K."/>
            <person name="Ovchinnikova G."/>
            <person name="Pati A."/>
            <person name="Chen A."/>
            <person name="Palaniappan K."/>
            <person name="Land M."/>
            <person name="Hauser L."/>
            <person name="Chang Y.J."/>
            <person name="Jeffries C.D."/>
            <person name="Detter J.C."/>
            <person name="Brettin T."/>
            <person name="Rohde M."/>
            <person name="Goker M."/>
            <person name="Bristow J."/>
            <person name="Eisen J.A."/>
            <person name="Markowitz V."/>
            <person name="Hugenholtz P."/>
            <person name="Kyrpides N.C."/>
            <person name="Klenk H.P."/>
            <person name="Chen F."/>
        </authorList>
    </citation>
    <scope>NUCLEOTIDE SEQUENCE [LARGE SCALE GENOMIC DNA]</scope>
    <source>
        <strain evidence="3">ATCC 700099 / DSM 44233 / CIP 104796 / JCM 9543 / NBRC 105858 / Y-104</strain>
    </source>
</reference>
<dbReference type="GO" id="GO:0006979">
    <property type="term" value="P:response to oxidative stress"/>
    <property type="evidence" value="ECO:0007669"/>
    <property type="project" value="InterPro"/>
</dbReference>
<evidence type="ECO:0000313" key="2">
    <source>
        <dbReference type="EMBL" id="ACV79137.1"/>
    </source>
</evidence>
<name>C8X9H9_NAKMY</name>
<comment type="similarity">
    <text evidence="1">Belongs to the OsmC/Ohr family.</text>
</comment>
<dbReference type="AlphaFoldDB" id="C8X9H9"/>
<organism evidence="2 3">
    <name type="scientific">Nakamurella multipartita (strain ATCC 700099 / DSM 44233 / CIP 104796 / JCM 9543 / NBRC 105858 / Y-104)</name>
    <name type="common">Microsphaera multipartita</name>
    <dbReference type="NCBI Taxonomy" id="479431"/>
    <lineage>
        <taxon>Bacteria</taxon>
        <taxon>Bacillati</taxon>
        <taxon>Actinomycetota</taxon>
        <taxon>Actinomycetes</taxon>
        <taxon>Nakamurellales</taxon>
        <taxon>Nakamurellaceae</taxon>
        <taxon>Nakamurella</taxon>
    </lineage>
</organism>
<dbReference type="InterPro" id="IPR003718">
    <property type="entry name" value="OsmC/Ohr_fam"/>
</dbReference>
<evidence type="ECO:0000313" key="3">
    <source>
        <dbReference type="Proteomes" id="UP000002218"/>
    </source>
</evidence>
<dbReference type="KEGG" id="nml:Namu_2792"/>
<dbReference type="PANTHER" id="PTHR33797">
    <property type="entry name" value="ORGANIC HYDROPEROXIDE RESISTANCE PROTEIN-LIKE"/>
    <property type="match status" value="1"/>
</dbReference>
<dbReference type="Pfam" id="PF02566">
    <property type="entry name" value="OsmC"/>
    <property type="match status" value="1"/>
</dbReference>
<dbReference type="RefSeq" id="WP_015748016.1">
    <property type="nucleotide sequence ID" value="NC_013235.1"/>
</dbReference>
<dbReference type="Proteomes" id="UP000002218">
    <property type="component" value="Chromosome"/>
</dbReference>
<reference evidence="3" key="1">
    <citation type="submission" date="2009-09" db="EMBL/GenBank/DDBJ databases">
        <title>The complete genome of Nakamurella multipartita DSM 44233.</title>
        <authorList>
            <consortium name="US DOE Joint Genome Institute (JGI-PGF)"/>
            <person name="Lucas S."/>
            <person name="Copeland A."/>
            <person name="Lapidus A."/>
            <person name="Glavina del Rio T."/>
            <person name="Dalin E."/>
            <person name="Tice H."/>
            <person name="Bruce D."/>
            <person name="Goodwin L."/>
            <person name="Pitluck S."/>
            <person name="Kyrpides N."/>
            <person name="Mavromatis K."/>
            <person name="Ivanova N."/>
            <person name="Ovchinnikova G."/>
            <person name="Sims D."/>
            <person name="Meincke L."/>
            <person name="Brettin T."/>
            <person name="Detter J.C."/>
            <person name="Han C."/>
            <person name="Larimer F."/>
            <person name="Land M."/>
            <person name="Hauser L."/>
            <person name="Markowitz V."/>
            <person name="Cheng J.-F."/>
            <person name="Hugenholtz P."/>
            <person name="Woyke T."/>
            <person name="Wu D."/>
            <person name="Klenk H.-P."/>
            <person name="Eisen J.A."/>
        </authorList>
    </citation>
    <scope>NUCLEOTIDE SEQUENCE [LARGE SCALE GENOMIC DNA]</scope>
    <source>
        <strain evidence="3">ATCC 700099 / DSM 44233 / CIP 104796 / JCM 9543 / NBRC 105858 / Y-104</strain>
    </source>
</reference>
<dbReference type="NCBIfam" id="TIGR03561">
    <property type="entry name" value="organ_hyd_perox"/>
    <property type="match status" value="1"/>
</dbReference>
<dbReference type="STRING" id="479431.Namu_2792"/>
<evidence type="ECO:0000256" key="1">
    <source>
        <dbReference type="ARBA" id="ARBA00007378"/>
    </source>
</evidence>